<evidence type="ECO:0000313" key="7">
    <source>
        <dbReference type="EMBL" id="QGG41851.1"/>
    </source>
</evidence>
<keyword evidence="3 5" id="KW-0347">Helicase</keyword>
<dbReference type="GO" id="GO:0016787">
    <property type="term" value="F:hydrolase activity"/>
    <property type="evidence" value="ECO:0007669"/>
    <property type="project" value="UniProtKB-UniRule"/>
</dbReference>
<dbReference type="AlphaFoldDB" id="A0A5Q2MJE3"/>
<keyword evidence="1 5" id="KW-0547">Nucleotide-binding</keyword>
<dbReference type="GO" id="GO:0000725">
    <property type="term" value="P:recombinational repair"/>
    <property type="evidence" value="ECO:0007669"/>
    <property type="project" value="TreeGrafter"/>
</dbReference>
<dbReference type="Gene3D" id="3.40.50.300">
    <property type="entry name" value="P-loop containing nucleotide triphosphate hydrolases"/>
    <property type="match status" value="2"/>
</dbReference>
<evidence type="ECO:0000259" key="6">
    <source>
        <dbReference type="PROSITE" id="PS51198"/>
    </source>
</evidence>
<evidence type="ECO:0000256" key="3">
    <source>
        <dbReference type="ARBA" id="ARBA00022806"/>
    </source>
</evidence>
<feature type="domain" description="UvrD-like helicase ATP-binding" evidence="6">
    <location>
        <begin position="229"/>
        <end position="506"/>
    </location>
</feature>
<dbReference type="PROSITE" id="PS51198">
    <property type="entry name" value="UVRD_HELICASE_ATP_BIND"/>
    <property type="match status" value="1"/>
</dbReference>
<dbReference type="RefSeq" id="WP_153653116.1">
    <property type="nucleotide sequence ID" value="NZ_CP045737.1"/>
</dbReference>
<keyword evidence="4 5" id="KW-0067">ATP-binding</keyword>
<dbReference type="GO" id="GO:0005829">
    <property type="term" value="C:cytosol"/>
    <property type="evidence" value="ECO:0007669"/>
    <property type="project" value="TreeGrafter"/>
</dbReference>
<evidence type="ECO:0000256" key="2">
    <source>
        <dbReference type="ARBA" id="ARBA00022801"/>
    </source>
</evidence>
<keyword evidence="2 5" id="KW-0378">Hydrolase</keyword>
<dbReference type="PANTHER" id="PTHR11070">
    <property type="entry name" value="UVRD / RECB / PCRA DNA HELICASE FAMILY MEMBER"/>
    <property type="match status" value="1"/>
</dbReference>
<dbReference type="SUPFAM" id="SSF52540">
    <property type="entry name" value="P-loop containing nucleoside triphosphate hydrolases"/>
    <property type="match status" value="1"/>
</dbReference>
<dbReference type="InterPro" id="IPR014016">
    <property type="entry name" value="UvrD-like_ATP-bd"/>
</dbReference>
<dbReference type="GO" id="GO:0043138">
    <property type="term" value="F:3'-5' DNA helicase activity"/>
    <property type="evidence" value="ECO:0007669"/>
    <property type="project" value="TreeGrafter"/>
</dbReference>
<dbReference type="PANTHER" id="PTHR11070:SF17">
    <property type="entry name" value="DNA HELICASE IV"/>
    <property type="match status" value="1"/>
</dbReference>
<sequence length="658" mass="73671">MRAGPDVPYERAKNAEYLVALEKKLKTRIEIGIARNEAWANPGGVTLPFSPDDLHPLIGRVGLESPHELLGTDFYIGPRRLVVGGVEVYSCFAEVAKLFYQPDGGGFEGHESVVVRRTFEARHREVVAADDEWVRDVMESPFAARKLGVPAAPVHRPRRRFTLDRERDAPTQPELLIVQDDAKVATAEHTHIVRPPLGTRSPVGMRAVEAVRRRLSAPRSSQLTSVLATLQPDQYEMATSDPRQDLVVQGHPGTGKTIIATYRAAFLVDPDREGNSASRVLLVGPTKQYVNHVQGILRQHDPEGRIQATHIESLLSNFVASKSSLEHTFAGRYDDLDAHTRGLCEIAAHKVRQLDRFAMHKDVRSRWLRTTYELLRTNGQSGRTQLTDNPAEVAWLKNLPTFELASSQRRYLPLLAQCALALRAPTVQEQYDHIVVDEAQDMSPIEWNILDQMKSKAGRWTLVGDMNQRRSDTSYESWEAIAHHLGIGSGDTQFQATTITRGYRSTAQILELADKLLPRAQRGVEVVQRDGPGVQKIWASNPQKLFSISVDIAVDFKTRYSDGMVAIISAEPTALTQWMARHGWRRDRSVHRWVLGGQLLNVYGPASARGLEFDAVVVVEPSKFKQHVGKAGQLYTSLTRANRELAIVWQKNLPQALR</sequence>
<proteinExistence type="predicted"/>
<evidence type="ECO:0000256" key="1">
    <source>
        <dbReference type="ARBA" id="ARBA00022741"/>
    </source>
</evidence>
<organism evidence="7 8">
    <name type="scientific">Aeromicrobium yanjiei</name>
    <dbReference type="NCBI Taxonomy" id="2662028"/>
    <lineage>
        <taxon>Bacteria</taxon>
        <taxon>Bacillati</taxon>
        <taxon>Actinomycetota</taxon>
        <taxon>Actinomycetes</taxon>
        <taxon>Propionibacteriales</taxon>
        <taxon>Nocardioidaceae</taxon>
        <taxon>Aeromicrobium</taxon>
    </lineage>
</organism>
<protein>
    <submittedName>
        <fullName evidence="7">AAA family ATPase</fullName>
    </submittedName>
</protein>
<evidence type="ECO:0000256" key="5">
    <source>
        <dbReference type="PROSITE-ProRule" id="PRU00560"/>
    </source>
</evidence>
<evidence type="ECO:0000313" key="8">
    <source>
        <dbReference type="Proteomes" id="UP000392064"/>
    </source>
</evidence>
<dbReference type="EMBL" id="CP045737">
    <property type="protein sequence ID" value="QGG41851.1"/>
    <property type="molecule type" value="Genomic_DNA"/>
</dbReference>
<dbReference type="GO" id="GO:0005524">
    <property type="term" value="F:ATP binding"/>
    <property type="evidence" value="ECO:0007669"/>
    <property type="project" value="UniProtKB-UniRule"/>
</dbReference>
<keyword evidence="8" id="KW-1185">Reference proteome</keyword>
<feature type="binding site" evidence="5">
    <location>
        <begin position="250"/>
        <end position="257"/>
    </location>
    <ligand>
        <name>ATP</name>
        <dbReference type="ChEBI" id="CHEBI:30616"/>
    </ligand>
</feature>
<dbReference type="InterPro" id="IPR027417">
    <property type="entry name" value="P-loop_NTPase"/>
</dbReference>
<gene>
    <name evidence="7" type="ORF">GEV26_11010</name>
</gene>
<dbReference type="InterPro" id="IPR000212">
    <property type="entry name" value="DNA_helicase_UvrD/REP"/>
</dbReference>
<name>A0A5Q2MJE3_9ACTN</name>
<dbReference type="KEGG" id="aef:GEV26_11010"/>
<evidence type="ECO:0000256" key="4">
    <source>
        <dbReference type="ARBA" id="ARBA00022840"/>
    </source>
</evidence>
<reference evidence="7 8" key="1">
    <citation type="submission" date="2019-11" db="EMBL/GenBank/DDBJ databases">
        <authorList>
            <person name="Li J."/>
        </authorList>
    </citation>
    <scope>NUCLEOTIDE SEQUENCE [LARGE SCALE GENOMIC DNA]</scope>
    <source>
        <strain evidence="7 8">MF47</strain>
    </source>
</reference>
<accession>A0A5Q2MJE3</accession>
<dbReference type="GO" id="GO:0003677">
    <property type="term" value="F:DNA binding"/>
    <property type="evidence" value="ECO:0007669"/>
    <property type="project" value="InterPro"/>
</dbReference>
<dbReference type="Proteomes" id="UP000392064">
    <property type="component" value="Chromosome"/>
</dbReference>
<dbReference type="Pfam" id="PF00580">
    <property type="entry name" value="UvrD-helicase"/>
    <property type="match status" value="1"/>
</dbReference>